<sequence length="276" mass="31484">MVFDNLPPVPFNISVERLTEDSNSQRLQNGTIWSSYTEIIDTEFTYPNSAVAGISFDSEYFNNIPTRNYLIKAKKVKVPSNYDPVKRTYTGFWDGTFKVAWTNNPAWEIYDLAPILSKMLGVEISFDKWALYDVSRYCDQLVPDGMGGQEPRFTCDVWLTEVKTAYDLLNDFCSVFRAIPIWTGTEVSVIIDRPRDPVWTYTNANVVSGFERSYSARKSRHNAVQVTYSDKTNGYESAIEYVSDDEEIKKHGLNLSQITAFGCTSRDKHTVPVNGF</sequence>
<evidence type="ECO:0000259" key="1">
    <source>
        <dbReference type="Pfam" id="PF13550"/>
    </source>
</evidence>
<name>A0A378N0K8_MANHA</name>
<evidence type="ECO:0000313" key="3">
    <source>
        <dbReference type="EMBL" id="STY61437.1"/>
    </source>
</evidence>
<evidence type="ECO:0000259" key="2">
    <source>
        <dbReference type="Pfam" id="PF24801"/>
    </source>
</evidence>
<accession>A0A378N0K8</accession>
<dbReference type="InterPro" id="IPR055385">
    <property type="entry name" value="GpJ_HDII-ins2"/>
</dbReference>
<feature type="domain" description="Tip attachment protein J HDII-ins2" evidence="2">
    <location>
        <begin position="3"/>
        <end position="42"/>
    </location>
</feature>
<dbReference type="PANTHER" id="PTHR36251:SF2">
    <property type="entry name" value="GIFSY-2 PROPHAGE HOST SPECIFICITY PROTEIN J, PHAGE LAMBDA"/>
    <property type="match status" value="1"/>
</dbReference>
<protein>
    <submittedName>
        <fullName evidence="3">Uncharacterized protein</fullName>
    </submittedName>
</protein>
<dbReference type="Pfam" id="PF13550">
    <property type="entry name" value="Phage-tail_3"/>
    <property type="match status" value="1"/>
</dbReference>
<proteinExistence type="predicted"/>
<dbReference type="InterPro" id="IPR053171">
    <property type="entry name" value="Viral_Tip_Attach_Protein"/>
</dbReference>
<feature type="domain" description="Tip attachment protein J" evidence="1">
    <location>
        <begin position="161"/>
        <end position="267"/>
    </location>
</feature>
<dbReference type="PANTHER" id="PTHR36251">
    <property type="entry name" value="FELS-1 PROPHAGE HOST SPECIFICITY PROTEIN-RELATED"/>
    <property type="match status" value="1"/>
</dbReference>
<dbReference type="Proteomes" id="UP000254802">
    <property type="component" value="Unassembled WGS sequence"/>
</dbReference>
<gene>
    <name evidence="3" type="ORF">NCTC10638_02652</name>
</gene>
<dbReference type="AlphaFoldDB" id="A0A378N0K8"/>
<evidence type="ECO:0000313" key="4">
    <source>
        <dbReference type="Proteomes" id="UP000254802"/>
    </source>
</evidence>
<dbReference type="EMBL" id="UGPN01000002">
    <property type="protein sequence ID" value="STY61437.1"/>
    <property type="molecule type" value="Genomic_DNA"/>
</dbReference>
<organism evidence="3 4">
    <name type="scientific">Mannheimia haemolytica</name>
    <name type="common">Pasteurella haemolytica</name>
    <dbReference type="NCBI Taxonomy" id="75985"/>
    <lineage>
        <taxon>Bacteria</taxon>
        <taxon>Pseudomonadati</taxon>
        <taxon>Pseudomonadota</taxon>
        <taxon>Gammaproteobacteria</taxon>
        <taxon>Pasteurellales</taxon>
        <taxon>Pasteurellaceae</taxon>
        <taxon>Mannheimia</taxon>
    </lineage>
</organism>
<reference evidence="3 4" key="1">
    <citation type="submission" date="2018-06" db="EMBL/GenBank/DDBJ databases">
        <authorList>
            <consortium name="Pathogen Informatics"/>
            <person name="Doyle S."/>
        </authorList>
    </citation>
    <scope>NUCLEOTIDE SEQUENCE [LARGE SCALE GENOMIC DNA]</scope>
    <source>
        <strain evidence="3 4">NCTC10638</strain>
    </source>
</reference>
<dbReference type="InterPro" id="IPR032876">
    <property type="entry name" value="J_dom"/>
</dbReference>
<dbReference type="Pfam" id="PF24801">
    <property type="entry name" value="FNIII-A_GpJ"/>
    <property type="match status" value="1"/>
</dbReference>